<dbReference type="AlphaFoldDB" id="A0A244CP70"/>
<dbReference type="OrthoDB" id="8724845at2"/>
<dbReference type="CDD" id="cd06225">
    <property type="entry name" value="HAMP"/>
    <property type="match status" value="1"/>
</dbReference>
<dbReference type="SUPFAM" id="SSF58104">
    <property type="entry name" value="Methyl-accepting chemotaxis protein (MCP) signaling domain"/>
    <property type="match status" value="1"/>
</dbReference>
<dbReference type="PROSITE" id="PS50885">
    <property type="entry name" value="HAMP"/>
    <property type="match status" value="1"/>
</dbReference>
<keyword evidence="5" id="KW-1133">Transmembrane helix</keyword>
<dbReference type="GO" id="GO:0006935">
    <property type="term" value="P:chemotaxis"/>
    <property type="evidence" value="ECO:0007669"/>
    <property type="project" value="UniProtKB-ARBA"/>
</dbReference>
<comment type="similarity">
    <text evidence="3">Belongs to the methyl-accepting chemotaxis (MCP) protein family.</text>
</comment>
<dbReference type="FunFam" id="1.10.287.950:FF:000001">
    <property type="entry name" value="Methyl-accepting chemotaxis sensory transducer"/>
    <property type="match status" value="1"/>
</dbReference>
<dbReference type="Proteomes" id="UP000194841">
    <property type="component" value="Unassembled WGS sequence"/>
</dbReference>
<dbReference type="GO" id="GO:0007165">
    <property type="term" value="P:signal transduction"/>
    <property type="evidence" value="ECO:0007669"/>
    <property type="project" value="UniProtKB-KW"/>
</dbReference>
<feature type="domain" description="HAMP" evidence="7">
    <location>
        <begin position="289"/>
        <end position="342"/>
    </location>
</feature>
<feature type="transmembrane region" description="Helical" evidence="5">
    <location>
        <begin position="268"/>
        <end position="288"/>
    </location>
</feature>
<dbReference type="SMART" id="SM00304">
    <property type="entry name" value="HAMP"/>
    <property type="match status" value="1"/>
</dbReference>
<evidence type="ECO:0000256" key="4">
    <source>
        <dbReference type="PROSITE-ProRule" id="PRU00284"/>
    </source>
</evidence>
<evidence type="ECO:0000313" key="8">
    <source>
        <dbReference type="EMBL" id="OUL57410.1"/>
    </source>
</evidence>
<name>A0A244CP70_PSEDV</name>
<evidence type="ECO:0000256" key="3">
    <source>
        <dbReference type="ARBA" id="ARBA00029447"/>
    </source>
</evidence>
<evidence type="ECO:0000256" key="1">
    <source>
        <dbReference type="ARBA" id="ARBA00004370"/>
    </source>
</evidence>
<feature type="domain" description="Methyl-accepting transducer" evidence="6">
    <location>
        <begin position="347"/>
        <end position="583"/>
    </location>
</feature>
<dbReference type="InterPro" id="IPR032255">
    <property type="entry name" value="HBM"/>
</dbReference>
<comment type="caution">
    <text evidence="8">The sequence shown here is derived from an EMBL/GenBank/DDBJ whole genome shotgun (WGS) entry which is preliminary data.</text>
</comment>
<keyword evidence="5" id="KW-0812">Transmembrane</keyword>
<organism evidence="8 9">
    <name type="scientific">Pseudoalteromonas ulvae</name>
    <dbReference type="NCBI Taxonomy" id="107327"/>
    <lineage>
        <taxon>Bacteria</taxon>
        <taxon>Pseudomonadati</taxon>
        <taxon>Pseudomonadota</taxon>
        <taxon>Gammaproteobacteria</taxon>
        <taxon>Alteromonadales</taxon>
        <taxon>Pseudoalteromonadaceae</taxon>
        <taxon>Pseudoalteromonas</taxon>
    </lineage>
</organism>
<dbReference type="CDD" id="cd11386">
    <property type="entry name" value="MCP_signal"/>
    <property type="match status" value="1"/>
</dbReference>
<dbReference type="InterPro" id="IPR003660">
    <property type="entry name" value="HAMP_dom"/>
</dbReference>
<comment type="subcellular location">
    <subcellularLocation>
        <location evidence="1">Membrane</location>
    </subcellularLocation>
</comment>
<sequence length="619" mass="67932">MFKALTIKRKLQLLALMAMTSLLCLSLLNLYIANKKQVIADAKDQLSLIESAVTDSLRIEVAFLAKPDPKYLPQMEEVVNHALKTNANLQQVINQLDYRSGKFDSISQAFNDLLSNFEQMSHAMEQYGYDQNQGLRGELRSKVHELEALAQQNQDDKALVLLLQIRRSEKDFIIRGQSKYLDKVASGVKALKTYMQQSGHRNLKAIDQYLIAFMKASEQYNHLGYKNTDSGLKSELDKIQQRLDDTVEALVAELHQVQVSEYNDAQTLQWSFSMLMAVILLTLLLLVIRSITNSIDSAITDIAKVTQTGDLRLTITQHSQDEIGQLARSVNELLGKFLSVIRSIHSAVDIVNTESTRVAMSVDQSGQQLVQQKMEVETVASAVTEMGAVAHDIAINAEQTAKRVDAVSTNAQSGQVQVQSTISAMTALSSQLVESAKQVYLLQDKSNAINAVLTVIKGIAEQTNLLALNAAIEAARAGEQGRGFAVVADEVRSLAVKTQESTAEITDIINELQASTSNIVGSIDQCKQQGLLTAEQTELAGAAFSDIIADIQEISDMTSTIAVAVEQQSTVAQEINLNIVRISDYADELANNSQQNAQASAQVSEQAHQLDDAISWFKS</sequence>
<dbReference type="Pfam" id="PF00015">
    <property type="entry name" value="MCPsignal"/>
    <property type="match status" value="1"/>
</dbReference>
<dbReference type="InterPro" id="IPR004089">
    <property type="entry name" value="MCPsignal_dom"/>
</dbReference>
<dbReference type="SMART" id="SM00283">
    <property type="entry name" value="MA"/>
    <property type="match status" value="1"/>
</dbReference>
<accession>A0A244CP70</accession>
<protein>
    <submittedName>
        <fullName evidence="8">Chemotaxis protein</fullName>
    </submittedName>
</protein>
<dbReference type="RefSeq" id="WP_086744867.1">
    <property type="nucleotide sequence ID" value="NZ_MWPV01000004.1"/>
</dbReference>
<dbReference type="Gene3D" id="1.10.287.950">
    <property type="entry name" value="Methyl-accepting chemotaxis protein"/>
    <property type="match status" value="1"/>
</dbReference>
<dbReference type="PANTHER" id="PTHR32089">
    <property type="entry name" value="METHYL-ACCEPTING CHEMOTAXIS PROTEIN MCPB"/>
    <property type="match status" value="1"/>
</dbReference>
<proteinExistence type="inferred from homology"/>
<dbReference type="Pfam" id="PF00672">
    <property type="entry name" value="HAMP"/>
    <property type="match status" value="1"/>
</dbReference>
<dbReference type="GO" id="GO:0016020">
    <property type="term" value="C:membrane"/>
    <property type="evidence" value="ECO:0007669"/>
    <property type="project" value="UniProtKB-SubCell"/>
</dbReference>
<reference evidence="8 9" key="1">
    <citation type="submission" date="2017-02" db="EMBL/GenBank/DDBJ databases">
        <title>Pseudoalteromonas ulvae TC14 Genome.</title>
        <authorList>
            <person name="Molmeret M."/>
        </authorList>
    </citation>
    <scope>NUCLEOTIDE SEQUENCE [LARGE SCALE GENOMIC DNA]</scope>
    <source>
        <strain evidence="8">TC14</strain>
    </source>
</reference>
<evidence type="ECO:0000313" key="9">
    <source>
        <dbReference type="Proteomes" id="UP000194841"/>
    </source>
</evidence>
<keyword evidence="2 4" id="KW-0807">Transducer</keyword>
<keyword evidence="5" id="KW-0472">Membrane</keyword>
<evidence type="ECO:0000256" key="5">
    <source>
        <dbReference type="SAM" id="Phobius"/>
    </source>
</evidence>
<gene>
    <name evidence="8" type="ORF">B1199_14700</name>
</gene>
<feature type="transmembrane region" description="Helical" evidence="5">
    <location>
        <begin position="12"/>
        <end position="32"/>
    </location>
</feature>
<dbReference type="PANTHER" id="PTHR32089:SF112">
    <property type="entry name" value="LYSOZYME-LIKE PROTEIN-RELATED"/>
    <property type="match status" value="1"/>
</dbReference>
<evidence type="ECO:0000256" key="2">
    <source>
        <dbReference type="ARBA" id="ARBA00023224"/>
    </source>
</evidence>
<keyword evidence="9" id="KW-1185">Reference proteome</keyword>
<dbReference type="SMART" id="SM01358">
    <property type="entry name" value="HBM"/>
    <property type="match status" value="1"/>
</dbReference>
<dbReference type="PROSITE" id="PS50111">
    <property type="entry name" value="CHEMOTAXIS_TRANSDUC_2"/>
    <property type="match status" value="1"/>
</dbReference>
<evidence type="ECO:0000259" key="6">
    <source>
        <dbReference type="PROSITE" id="PS50111"/>
    </source>
</evidence>
<evidence type="ECO:0000259" key="7">
    <source>
        <dbReference type="PROSITE" id="PS50885"/>
    </source>
</evidence>
<dbReference type="EMBL" id="MWPV01000004">
    <property type="protein sequence ID" value="OUL57410.1"/>
    <property type="molecule type" value="Genomic_DNA"/>
</dbReference>